<evidence type="ECO:0000313" key="2">
    <source>
        <dbReference type="EMBL" id="KAF3045588.1"/>
    </source>
</evidence>
<dbReference type="OrthoDB" id="3795523at2759"/>
<protein>
    <submittedName>
        <fullName evidence="2">Uncharacterized protein</fullName>
    </submittedName>
</protein>
<feature type="chain" id="PRO_5040105324" evidence="1">
    <location>
        <begin position="19"/>
        <end position="195"/>
    </location>
</feature>
<organism evidence="2 3">
    <name type="scientific">Didymella heteroderae</name>
    <dbReference type="NCBI Taxonomy" id="1769908"/>
    <lineage>
        <taxon>Eukaryota</taxon>
        <taxon>Fungi</taxon>
        <taxon>Dikarya</taxon>
        <taxon>Ascomycota</taxon>
        <taxon>Pezizomycotina</taxon>
        <taxon>Dothideomycetes</taxon>
        <taxon>Pleosporomycetidae</taxon>
        <taxon>Pleosporales</taxon>
        <taxon>Pleosporineae</taxon>
        <taxon>Didymellaceae</taxon>
        <taxon>Didymella</taxon>
    </lineage>
</organism>
<reference evidence="2" key="1">
    <citation type="submission" date="2019-04" db="EMBL/GenBank/DDBJ databases">
        <title>Sequencing of skin fungus with MAO and IRED activity.</title>
        <authorList>
            <person name="Marsaioli A.J."/>
            <person name="Bonatto J.M.C."/>
            <person name="Reis Junior O."/>
        </authorList>
    </citation>
    <scope>NUCLEOTIDE SEQUENCE</scope>
    <source>
        <strain evidence="2">28M1</strain>
    </source>
</reference>
<keyword evidence="1" id="KW-0732">Signal</keyword>
<dbReference type="AlphaFoldDB" id="A0A9P4WYR8"/>
<dbReference type="EMBL" id="SWKV01000006">
    <property type="protein sequence ID" value="KAF3045588.1"/>
    <property type="molecule type" value="Genomic_DNA"/>
</dbReference>
<evidence type="ECO:0000256" key="1">
    <source>
        <dbReference type="SAM" id="SignalP"/>
    </source>
</evidence>
<proteinExistence type="predicted"/>
<keyword evidence="3" id="KW-1185">Reference proteome</keyword>
<evidence type="ECO:0000313" key="3">
    <source>
        <dbReference type="Proteomes" id="UP000758155"/>
    </source>
</evidence>
<feature type="signal peptide" evidence="1">
    <location>
        <begin position="1"/>
        <end position="18"/>
    </location>
</feature>
<comment type="caution">
    <text evidence="2">The sequence shown here is derived from an EMBL/GenBank/DDBJ whole genome shotgun (WGS) entry which is preliminary data.</text>
</comment>
<gene>
    <name evidence="2" type="ORF">E8E12_010291</name>
</gene>
<accession>A0A9P4WYR8</accession>
<sequence>MRFSLSITILALLPLALCVPSTKIMDADAIDTLDNRAVEPALVPTADDTAPSGLMVQSFEAWMPLPAFKRSMKSRAYFTVSMMPPVPGWSTTCFTTTNKALCDPNVWYNCTNPAENDRVMFRLGHDLTSVDIKRTWTYEGTTMTATASQPAEWNESVNPRFQNVTVSQWGKCYKRPQGWKFDYQSMVGLPSQQSV</sequence>
<dbReference type="Proteomes" id="UP000758155">
    <property type="component" value="Unassembled WGS sequence"/>
</dbReference>
<name>A0A9P4WYR8_9PLEO</name>